<protein>
    <submittedName>
        <fullName evidence="12">Multicopper oxidase-domain-containing protein</fullName>
    </submittedName>
</protein>
<proteinExistence type="inferred from homology"/>
<gene>
    <name evidence="12" type="ORF">B0T26DRAFT_737770</name>
</gene>
<evidence type="ECO:0000256" key="1">
    <source>
        <dbReference type="ARBA" id="ARBA00010609"/>
    </source>
</evidence>
<comment type="similarity">
    <text evidence="1">Belongs to the multicopper oxidase family.</text>
</comment>
<dbReference type="PROSITE" id="PS00079">
    <property type="entry name" value="MULTICOPPER_OXIDASE1"/>
    <property type="match status" value="1"/>
</dbReference>
<dbReference type="Pfam" id="PF07731">
    <property type="entry name" value="Cu-oxidase_2"/>
    <property type="match status" value="1"/>
</dbReference>
<dbReference type="InterPro" id="IPR001117">
    <property type="entry name" value="Cu-oxidase_2nd"/>
</dbReference>
<dbReference type="SUPFAM" id="SSF49503">
    <property type="entry name" value="Cupredoxins"/>
    <property type="match status" value="3"/>
</dbReference>
<dbReference type="PROSITE" id="PS00080">
    <property type="entry name" value="MULTICOPPER_OXIDASE2"/>
    <property type="match status" value="1"/>
</dbReference>
<dbReference type="CDD" id="cd13898">
    <property type="entry name" value="CuRO_3_Abr2_like"/>
    <property type="match status" value="1"/>
</dbReference>
<evidence type="ECO:0000313" key="13">
    <source>
        <dbReference type="Proteomes" id="UP001172101"/>
    </source>
</evidence>
<dbReference type="Pfam" id="PF00394">
    <property type="entry name" value="Cu-oxidase"/>
    <property type="match status" value="1"/>
</dbReference>
<evidence type="ECO:0000259" key="11">
    <source>
        <dbReference type="Pfam" id="PF07732"/>
    </source>
</evidence>
<comment type="caution">
    <text evidence="12">The sequence shown here is derived from an EMBL/GenBank/DDBJ whole genome shotgun (WGS) entry which is preliminary data.</text>
</comment>
<dbReference type="Pfam" id="PF07732">
    <property type="entry name" value="Cu-oxidase_3"/>
    <property type="match status" value="1"/>
</dbReference>
<feature type="chain" id="PRO_5041426444" evidence="8">
    <location>
        <begin position="27"/>
        <end position="631"/>
    </location>
</feature>
<dbReference type="RefSeq" id="XP_060299786.1">
    <property type="nucleotide sequence ID" value="XM_060443502.1"/>
</dbReference>
<feature type="domain" description="Plastocyanin-like" evidence="11">
    <location>
        <begin position="47"/>
        <end position="161"/>
    </location>
</feature>
<evidence type="ECO:0000256" key="3">
    <source>
        <dbReference type="ARBA" id="ARBA00022729"/>
    </source>
</evidence>
<evidence type="ECO:0000256" key="4">
    <source>
        <dbReference type="ARBA" id="ARBA00022737"/>
    </source>
</evidence>
<dbReference type="Gene3D" id="2.60.40.420">
    <property type="entry name" value="Cupredoxins - blue copper proteins"/>
    <property type="match status" value="3"/>
</dbReference>
<evidence type="ECO:0000256" key="2">
    <source>
        <dbReference type="ARBA" id="ARBA00022723"/>
    </source>
</evidence>
<name>A0AA40B3J2_9PEZI</name>
<dbReference type="PANTHER" id="PTHR11709">
    <property type="entry name" value="MULTI-COPPER OXIDASE"/>
    <property type="match status" value="1"/>
</dbReference>
<feature type="domain" description="Plastocyanin-like" evidence="9">
    <location>
        <begin position="189"/>
        <end position="395"/>
    </location>
</feature>
<dbReference type="Proteomes" id="UP001172101">
    <property type="component" value="Unassembled WGS sequence"/>
</dbReference>
<evidence type="ECO:0000256" key="5">
    <source>
        <dbReference type="ARBA" id="ARBA00023002"/>
    </source>
</evidence>
<dbReference type="PANTHER" id="PTHR11709:SF488">
    <property type="entry name" value="LACCASE-RELATED"/>
    <property type="match status" value="1"/>
</dbReference>
<evidence type="ECO:0000256" key="6">
    <source>
        <dbReference type="ARBA" id="ARBA00023008"/>
    </source>
</evidence>
<keyword evidence="3 8" id="KW-0732">Signal</keyword>
<feature type="domain" description="Plastocyanin-like" evidence="10">
    <location>
        <begin position="498"/>
        <end position="615"/>
    </location>
</feature>
<dbReference type="CDD" id="cd13850">
    <property type="entry name" value="CuRO_1_Abr2_like"/>
    <property type="match status" value="1"/>
</dbReference>
<dbReference type="InterPro" id="IPR045087">
    <property type="entry name" value="Cu-oxidase_fam"/>
</dbReference>
<dbReference type="InterPro" id="IPR011706">
    <property type="entry name" value="Cu-oxidase_C"/>
</dbReference>
<dbReference type="EMBL" id="JAUIRO010000002">
    <property type="protein sequence ID" value="KAK0726930.1"/>
    <property type="molecule type" value="Genomic_DNA"/>
</dbReference>
<accession>A0AA40B3J2</accession>
<dbReference type="GeneID" id="85326772"/>
<evidence type="ECO:0000313" key="12">
    <source>
        <dbReference type="EMBL" id="KAK0726930.1"/>
    </source>
</evidence>
<organism evidence="12 13">
    <name type="scientific">Lasiosphaeria miniovina</name>
    <dbReference type="NCBI Taxonomy" id="1954250"/>
    <lineage>
        <taxon>Eukaryota</taxon>
        <taxon>Fungi</taxon>
        <taxon>Dikarya</taxon>
        <taxon>Ascomycota</taxon>
        <taxon>Pezizomycotina</taxon>
        <taxon>Sordariomycetes</taxon>
        <taxon>Sordariomycetidae</taxon>
        <taxon>Sordariales</taxon>
        <taxon>Lasiosphaeriaceae</taxon>
        <taxon>Lasiosphaeria</taxon>
    </lineage>
</organism>
<dbReference type="GO" id="GO:0016491">
    <property type="term" value="F:oxidoreductase activity"/>
    <property type="evidence" value="ECO:0007669"/>
    <property type="project" value="UniProtKB-KW"/>
</dbReference>
<dbReference type="GO" id="GO:0005507">
    <property type="term" value="F:copper ion binding"/>
    <property type="evidence" value="ECO:0007669"/>
    <property type="project" value="InterPro"/>
</dbReference>
<keyword evidence="7" id="KW-0325">Glycoprotein</keyword>
<keyword evidence="13" id="KW-1185">Reference proteome</keyword>
<evidence type="ECO:0000256" key="7">
    <source>
        <dbReference type="ARBA" id="ARBA00023180"/>
    </source>
</evidence>
<keyword evidence="5" id="KW-0560">Oxidoreductase</keyword>
<dbReference type="InterPro" id="IPR011707">
    <property type="entry name" value="Cu-oxidase-like_N"/>
</dbReference>
<dbReference type="CDD" id="cd13876">
    <property type="entry name" value="CuRO_2_Abr2_like"/>
    <property type="match status" value="1"/>
</dbReference>
<evidence type="ECO:0000256" key="8">
    <source>
        <dbReference type="SAM" id="SignalP"/>
    </source>
</evidence>
<dbReference type="InterPro" id="IPR008972">
    <property type="entry name" value="Cupredoxin"/>
</dbReference>
<dbReference type="AlphaFoldDB" id="A0AA40B3J2"/>
<dbReference type="InterPro" id="IPR002355">
    <property type="entry name" value="Cu_oxidase_Cu_BS"/>
</dbReference>
<sequence length="631" mass="68602">MWGLLRGAQLSLAVAALAALLPHSLASAVPARGLDWGKKPKHFDLTLTWQNYSPNGQTRKMILVNGQFPAPVLEIDEGDDVEVVVYNKLPFNTTVHFHGIEQYLTPWSDGVPGITQHPIQPGKSFNYAWTASQYGSYWYHAHQHGQLDDGLYGPIVIHPKKSRPAPFSLISKDAKALDAIQKAAASPKPLMLSDYRHTVSDDTNAIQQASGIELTCLDSILLNGKGNVNCWSAQKIASLLGPDQLAFLQLANVSSFSVKGCLPPQVFAALTLPGQPKPNLAAIPADIFDQCTPTKGSHEVISVVKETCDDDKWLALDVIGGFGLLTTAVAVDGLPMYVYAVDGEYIQPQTVDVLVVANGDRFSVLVHPTKPGDYPLRVASLAAPQVISANATIAYREEKSKGVIAPLPSTTVKPPASIDDAGRPTSANIVFFSQDTQRPFSPPEPFFAGPADQTFKLSLRIAGRSFDWALNETQFPGPAQADTPTSPVVLFKPDANRHDNLTMSTRNNTWVDLVFLSTTVPMPPHPIHKHGNKMWLLGQGSGPFKWATVAEAAKAIPQSFNLVNPPRRDSFVTPPANTDVAWMAVRYHVTNPGAWLVHCHIQSHLIGGMAMVIQDGVDKFPRVPAEYLNYH</sequence>
<dbReference type="FunFam" id="2.60.40.420:FF:000036">
    <property type="entry name" value="L-ascorbate oxidase"/>
    <property type="match status" value="1"/>
</dbReference>
<evidence type="ECO:0000259" key="10">
    <source>
        <dbReference type="Pfam" id="PF07731"/>
    </source>
</evidence>
<dbReference type="InterPro" id="IPR033138">
    <property type="entry name" value="Cu_oxidase_CS"/>
</dbReference>
<keyword evidence="2" id="KW-0479">Metal-binding</keyword>
<evidence type="ECO:0000259" key="9">
    <source>
        <dbReference type="Pfam" id="PF00394"/>
    </source>
</evidence>
<keyword evidence="6" id="KW-0186">Copper</keyword>
<feature type="signal peptide" evidence="8">
    <location>
        <begin position="1"/>
        <end position="26"/>
    </location>
</feature>
<keyword evidence="4" id="KW-0677">Repeat</keyword>
<reference evidence="12" key="1">
    <citation type="submission" date="2023-06" db="EMBL/GenBank/DDBJ databases">
        <title>Genome-scale phylogeny and comparative genomics of the fungal order Sordariales.</title>
        <authorList>
            <consortium name="Lawrence Berkeley National Laboratory"/>
            <person name="Hensen N."/>
            <person name="Bonometti L."/>
            <person name="Westerberg I."/>
            <person name="Brannstrom I.O."/>
            <person name="Guillou S."/>
            <person name="Cros-Aarteil S."/>
            <person name="Calhoun S."/>
            <person name="Haridas S."/>
            <person name="Kuo A."/>
            <person name="Mondo S."/>
            <person name="Pangilinan J."/>
            <person name="Riley R."/>
            <person name="LaButti K."/>
            <person name="Andreopoulos B."/>
            <person name="Lipzen A."/>
            <person name="Chen C."/>
            <person name="Yanf M."/>
            <person name="Daum C."/>
            <person name="Ng V."/>
            <person name="Clum A."/>
            <person name="Steindorff A."/>
            <person name="Ohm R."/>
            <person name="Martin F."/>
            <person name="Silar P."/>
            <person name="Natvig D."/>
            <person name="Lalanne C."/>
            <person name="Gautier V."/>
            <person name="Ament-velasquez S.L."/>
            <person name="Kruys A."/>
            <person name="Hutchinson M.I."/>
            <person name="Powell A.J."/>
            <person name="Barry K."/>
            <person name="Miller A.N."/>
            <person name="Grigoriev I.V."/>
            <person name="Debuchy R."/>
            <person name="Gladieux P."/>
            <person name="Thoren M.H."/>
            <person name="Johannesson H."/>
        </authorList>
    </citation>
    <scope>NUCLEOTIDE SEQUENCE</scope>
    <source>
        <strain evidence="12">SMH2392-1A</strain>
    </source>
</reference>